<feature type="domain" description="DUF6824" evidence="2">
    <location>
        <begin position="139"/>
        <end position="225"/>
    </location>
</feature>
<dbReference type="InterPro" id="IPR049227">
    <property type="entry name" value="DUF6824"/>
</dbReference>
<gene>
    <name evidence="3" type="ORF">IV203_013520</name>
</gene>
<evidence type="ECO:0000259" key="2">
    <source>
        <dbReference type="Pfam" id="PF20710"/>
    </source>
</evidence>
<feature type="compositionally biased region" description="Polar residues" evidence="1">
    <location>
        <begin position="40"/>
        <end position="71"/>
    </location>
</feature>
<feature type="region of interest" description="Disordered" evidence="1">
    <location>
        <begin position="333"/>
        <end position="382"/>
    </location>
</feature>
<sequence>MAGTPPRFLSFVNEERESLTIPSAHEKKQAVEQNNRRTDIQSIEVASQCFTTKTQPSSNYSQNNQHPSFSLHSEMPQPAHPYRSGFPVPPSYSFDSGGYPSYGNAVGPPPLPSFHYYMHYPPPPPIEPLEFVTDPQPSDVLSGRGGATNSHSGNRAFRSLVKKYQGQYLKAKKKDKPAVAAEVVEKVREAGGRFLRRHHVTNKGVMWVDIGDEKAREKTCQALREGAPEIRRRKEGYGIKSRGGDGMDSGSSTTDSSLERDKDNCKNSPYIHTAIVHGVASSEGEEKSGSDLSEALVIRPSMVLICKPDHPPITWSVDRLESSEREMYLRDYFPPNPAVQKEGNSGEIQAPSYDYSFGHKNLGSKSGDSNPKDDWPNATIPV</sequence>
<comment type="caution">
    <text evidence="3">The sequence shown here is derived from an EMBL/GenBank/DDBJ whole genome shotgun (WGS) entry which is preliminary data.</text>
</comment>
<name>A0A9K3Q8U1_9STRA</name>
<proteinExistence type="predicted"/>
<organism evidence="3 4">
    <name type="scientific">Nitzschia inconspicua</name>
    <dbReference type="NCBI Taxonomy" id="303405"/>
    <lineage>
        <taxon>Eukaryota</taxon>
        <taxon>Sar</taxon>
        <taxon>Stramenopiles</taxon>
        <taxon>Ochrophyta</taxon>
        <taxon>Bacillariophyta</taxon>
        <taxon>Bacillariophyceae</taxon>
        <taxon>Bacillariophycidae</taxon>
        <taxon>Bacillariales</taxon>
        <taxon>Bacillariaceae</taxon>
        <taxon>Nitzschia</taxon>
    </lineage>
</organism>
<accession>A0A9K3Q8U1</accession>
<feature type="compositionally biased region" description="Basic and acidic residues" evidence="1">
    <location>
        <begin position="226"/>
        <end position="245"/>
    </location>
</feature>
<dbReference type="OrthoDB" id="47761at2759"/>
<reference evidence="3" key="1">
    <citation type="journal article" date="2021" name="Sci. Rep.">
        <title>Diploid genomic architecture of Nitzschia inconspicua, an elite biomass production diatom.</title>
        <authorList>
            <person name="Oliver A."/>
            <person name="Podell S."/>
            <person name="Pinowska A."/>
            <person name="Traller J.C."/>
            <person name="Smith S.R."/>
            <person name="McClure R."/>
            <person name="Beliaev A."/>
            <person name="Bohutskyi P."/>
            <person name="Hill E.A."/>
            <person name="Rabines A."/>
            <person name="Zheng H."/>
            <person name="Allen L.Z."/>
            <person name="Kuo A."/>
            <person name="Grigoriev I.V."/>
            <person name="Allen A.E."/>
            <person name="Hazlebeck D."/>
            <person name="Allen E.E."/>
        </authorList>
    </citation>
    <scope>NUCLEOTIDE SEQUENCE</scope>
    <source>
        <strain evidence="3">Hildebrandi</strain>
    </source>
</reference>
<evidence type="ECO:0000313" key="4">
    <source>
        <dbReference type="Proteomes" id="UP000693970"/>
    </source>
</evidence>
<feature type="region of interest" description="Disordered" evidence="1">
    <location>
        <begin position="20"/>
        <end position="86"/>
    </location>
</feature>
<evidence type="ECO:0000313" key="3">
    <source>
        <dbReference type="EMBL" id="KAG7374425.1"/>
    </source>
</evidence>
<dbReference type="EMBL" id="JAGRRH010000001">
    <property type="protein sequence ID" value="KAG7374425.1"/>
    <property type="molecule type" value="Genomic_DNA"/>
</dbReference>
<evidence type="ECO:0000256" key="1">
    <source>
        <dbReference type="SAM" id="MobiDB-lite"/>
    </source>
</evidence>
<feature type="region of interest" description="Disordered" evidence="1">
    <location>
        <begin position="225"/>
        <end position="266"/>
    </location>
</feature>
<dbReference type="Pfam" id="PF20710">
    <property type="entry name" value="DUF6824"/>
    <property type="match status" value="1"/>
</dbReference>
<dbReference type="Proteomes" id="UP000693970">
    <property type="component" value="Unassembled WGS sequence"/>
</dbReference>
<keyword evidence="4" id="KW-1185">Reference proteome</keyword>
<protein>
    <recommendedName>
        <fullName evidence="2">DUF6824 domain-containing protein</fullName>
    </recommendedName>
</protein>
<feature type="compositionally biased region" description="Basic and acidic residues" evidence="1">
    <location>
        <begin position="20"/>
        <end position="39"/>
    </location>
</feature>
<reference evidence="3" key="2">
    <citation type="submission" date="2021-04" db="EMBL/GenBank/DDBJ databases">
        <authorList>
            <person name="Podell S."/>
        </authorList>
    </citation>
    <scope>NUCLEOTIDE SEQUENCE</scope>
    <source>
        <strain evidence="3">Hildebrandi</strain>
    </source>
</reference>
<dbReference type="AlphaFoldDB" id="A0A9K3Q8U1"/>